<keyword evidence="6 8" id="KW-1133">Transmembrane helix</keyword>
<dbReference type="InterPro" id="IPR004761">
    <property type="entry name" value="Spore_GerAB"/>
</dbReference>
<dbReference type="EMBL" id="LHUR01000032">
    <property type="protein sequence ID" value="KOA18823.1"/>
    <property type="molecule type" value="Genomic_DNA"/>
</dbReference>
<feature type="transmembrane region" description="Helical" evidence="8">
    <location>
        <begin position="303"/>
        <end position="322"/>
    </location>
</feature>
<feature type="transmembrane region" description="Helical" evidence="8">
    <location>
        <begin position="334"/>
        <end position="353"/>
    </location>
</feature>
<reference evidence="10" key="1">
    <citation type="submission" date="2015-08" db="EMBL/GenBank/DDBJ databases">
        <title>Genome sequence of the strict anaerobe Clostridium homopropionicum LuHBu1 (DSM 5847T).</title>
        <authorList>
            <person name="Poehlein A."/>
            <person name="Beck M."/>
            <person name="Schiel-Bengelsdorf B."/>
            <person name="Bengelsdorf F.R."/>
            <person name="Daniel R."/>
            <person name="Duerre P."/>
        </authorList>
    </citation>
    <scope>NUCLEOTIDE SEQUENCE [LARGE SCALE GENOMIC DNA]</scope>
    <source>
        <strain evidence="10">DSM 5847</strain>
    </source>
</reference>
<evidence type="ECO:0000256" key="1">
    <source>
        <dbReference type="ARBA" id="ARBA00004141"/>
    </source>
</evidence>
<dbReference type="GO" id="GO:0009847">
    <property type="term" value="P:spore germination"/>
    <property type="evidence" value="ECO:0007669"/>
    <property type="project" value="InterPro"/>
</dbReference>
<proteinExistence type="inferred from homology"/>
<name>A0A0L6Z7P8_9CLOT</name>
<evidence type="ECO:0000256" key="2">
    <source>
        <dbReference type="ARBA" id="ARBA00007998"/>
    </source>
</evidence>
<keyword evidence="10" id="KW-1185">Reference proteome</keyword>
<feature type="transmembrane region" description="Helical" evidence="8">
    <location>
        <begin position="116"/>
        <end position="133"/>
    </location>
</feature>
<feature type="transmembrane region" description="Helical" evidence="8">
    <location>
        <begin position="212"/>
        <end position="230"/>
    </location>
</feature>
<dbReference type="Proteomes" id="UP000037043">
    <property type="component" value="Unassembled WGS sequence"/>
</dbReference>
<dbReference type="Gene3D" id="1.20.1740.10">
    <property type="entry name" value="Amino acid/polyamine transporter I"/>
    <property type="match status" value="1"/>
</dbReference>
<gene>
    <name evidence="9" type="primary">yndE_2</name>
    <name evidence="9" type="ORF">CLHOM_27620</name>
</gene>
<dbReference type="PANTHER" id="PTHR34975">
    <property type="entry name" value="SPORE GERMINATION PROTEIN A2"/>
    <property type="match status" value="1"/>
</dbReference>
<keyword evidence="5 8" id="KW-0812">Transmembrane</keyword>
<dbReference type="AlphaFoldDB" id="A0A0L6Z7P8"/>
<dbReference type="GO" id="GO:0016020">
    <property type="term" value="C:membrane"/>
    <property type="evidence" value="ECO:0007669"/>
    <property type="project" value="UniProtKB-SubCell"/>
</dbReference>
<evidence type="ECO:0000313" key="9">
    <source>
        <dbReference type="EMBL" id="KOA18823.1"/>
    </source>
</evidence>
<dbReference type="Pfam" id="PF03845">
    <property type="entry name" value="Spore_permease"/>
    <property type="match status" value="1"/>
</dbReference>
<protein>
    <submittedName>
        <fullName evidence="9">Spore germination protein YndE</fullName>
    </submittedName>
</protein>
<dbReference type="NCBIfam" id="TIGR00912">
    <property type="entry name" value="2A0309"/>
    <property type="match status" value="1"/>
</dbReference>
<comment type="caution">
    <text evidence="9">The sequence shown here is derived from an EMBL/GenBank/DDBJ whole genome shotgun (WGS) entry which is preliminary data.</text>
</comment>
<dbReference type="RefSeq" id="WP_052222248.1">
    <property type="nucleotide sequence ID" value="NZ_LHUR01000032.1"/>
</dbReference>
<dbReference type="PATRIC" id="fig|1121318.3.peg.2775"/>
<feature type="transmembrane region" description="Helical" evidence="8">
    <location>
        <begin position="39"/>
        <end position="62"/>
    </location>
</feature>
<evidence type="ECO:0000256" key="8">
    <source>
        <dbReference type="SAM" id="Phobius"/>
    </source>
</evidence>
<keyword evidence="7 8" id="KW-0472">Membrane</keyword>
<keyword evidence="3" id="KW-0813">Transport</keyword>
<evidence type="ECO:0000256" key="5">
    <source>
        <dbReference type="ARBA" id="ARBA00022692"/>
    </source>
</evidence>
<accession>A0A0L6Z7P8</accession>
<evidence type="ECO:0000256" key="7">
    <source>
        <dbReference type="ARBA" id="ARBA00023136"/>
    </source>
</evidence>
<feature type="transmembrane region" description="Helical" evidence="8">
    <location>
        <begin position="83"/>
        <end position="104"/>
    </location>
</feature>
<dbReference type="PANTHER" id="PTHR34975:SF2">
    <property type="entry name" value="SPORE GERMINATION PROTEIN A2"/>
    <property type="match status" value="1"/>
</dbReference>
<feature type="transmembrane region" description="Helical" evidence="8">
    <location>
        <begin position="9"/>
        <end position="27"/>
    </location>
</feature>
<sequence>MNTPLTNRQIAFVVYCTMVGFGIINLPRDMAEAGGTGGWIPLVILTVVFMFNVYIISYLGYVNHGKTLIEYSEKLVGEFLTRIISIIYGIYFFMFFTFITRIYAETVRMTMLPRTPSWVITFVFFLLLYYSLSKGLNVIVRVCEMYGFINIVGNIFMSIIIFTQGEIINIRPLFVEEDLMLYLSGTSKLIFAFLGVELLFMIPFNKEKNSKIFKYTPAIVGITGAMYILIGESAISIGGIELVTLYKASVFNIIRGLDVSYLEIFRRLDGIYVVVWSLNIICSLSLWGYGVQQCINKGMNIKESKLVIALLVLAACIIAQIPESTNDVEKLLKYNGYLGYITSLSLPLILLIITKVKKYDKKTV</sequence>
<feature type="transmembrane region" description="Helical" evidence="8">
    <location>
        <begin position="270"/>
        <end position="291"/>
    </location>
</feature>
<feature type="transmembrane region" description="Helical" evidence="8">
    <location>
        <begin position="145"/>
        <end position="167"/>
    </location>
</feature>
<comment type="subcellular location">
    <subcellularLocation>
        <location evidence="1">Membrane</location>
        <topology evidence="1">Multi-pass membrane protein</topology>
    </subcellularLocation>
</comment>
<organism evidence="9 10">
    <name type="scientific">Clostridium homopropionicum DSM 5847</name>
    <dbReference type="NCBI Taxonomy" id="1121318"/>
    <lineage>
        <taxon>Bacteria</taxon>
        <taxon>Bacillati</taxon>
        <taxon>Bacillota</taxon>
        <taxon>Clostridia</taxon>
        <taxon>Eubacteriales</taxon>
        <taxon>Clostridiaceae</taxon>
        <taxon>Clostridium</taxon>
    </lineage>
</organism>
<evidence type="ECO:0000256" key="3">
    <source>
        <dbReference type="ARBA" id="ARBA00022448"/>
    </source>
</evidence>
<comment type="similarity">
    <text evidence="2">Belongs to the amino acid-polyamine-organocation (APC) superfamily. Spore germination protein (SGP) (TC 2.A.3.9) family.</text>
</comment>
<evidence type="ECO:0000256" key="6">
    <source>
        <dbReference type="ARBA" id="ARBA00022989"/>
    </source>
</evidence>
<evidence type="ECO:0000256" key="4">
    <source>
        <dbReference type="ARBA" id="ARBA00022544"/>
    </source>
</evidence>
<evidence type="ECO:0000313" key="10">
    <source>
        <dbReference type="Proteomes" id="UP000037043"/>
    </source>
</evidence>
<feature type="transmembrane region" description="Helical" evidence="8">
    <location>
        <begin position="179"/>
        <end position="200"/>
    </location>
</feature>
<keyword evidence="4" id="KW-0309">Germination</keyword>
<dbReference type="STRING" id="36844.SAMN04488501_12210"/>